<keyword evidence="4" id="KW-1185">Reference proteome</keyword>
<feature type="region of interest" description="Disordered" evidence="1">
    <location>
        <begin position="1"/>
        <end position="102"/>
    </location>
</feature>
<proteinExistence type="predicted"/>
<evidence type="ECO:0000313" key="2">
    <source>
        <dbReference type="EMBL" id="GJN07587.1"/>
    </source>
</evidence>
<organism evidence="3 4">
    <name type="scientific">Eleusine coracana subsp. coracana</name>
    <dbReference type="NCBI Taxonomy" id="191504"/>
    <lineage>
        <taxon>Eukaryota</taxon>
        <taxon>Viridiplantae</taxon>
        <taxon>Streptophyta</taxon>
        <taxon>Embryophyta</taxon>
        <taxon>Tracheophyta</taxon>
        <taxon>Spermatophyta</taxon>
        <taxon>Magnoliopsida</taxon>
        <taxon>Liliopsida</taxon>
        <taxon>Poales</taxon>
        <taxon>Poaceae</taxon>
        <taxon>PACMAD clade</taxon>
        <taxon>Chloridoideae</taxon>
        <taxon>Cynodonteae</taxon>
        <taxon>Eleusininae</taxon>
        <taxon>Eleusine</taxon>
    </lineage>
</organism>
<protein>
    <submittedName>
        <fullName evidence="3">Uncharacterized protein</fullName>
    </submittedName>
</protein>
<dbReference type="AlphaFoldDB" id="A0AAV5DCE2"/>
<reference evidence="3" key="1">
    <citation type="journal article" date="2018" name="DNA Res.">
        <title>Multiple hybrid de novo genome assembly of finger millet, an orphan allotetraploid crop.</title>
        <authorList>
            <person name="Hatakeyama M."/>
            <person name="Aluri S."/>
            <person name="Balachadran M.T."/>
            <person name="Sivarajan S.R."/>
            <person name="Patrignani A."/>
            <person name="Gruter S."/>
            <person name="Poveda L."/>
            <person name="Shimizu-Inatsugi R."/>
            <person name="Baeten J."/>
            <person name="Francoijs K.J."/>
            <person name="Nataraja K.N."/>
            <person name="Reddy Y.A.N."/>
            <person name="Phadnis S."/>
            <person name="Ravikumar R.L."/>
            <person name="Schlapbach R."/>
            <person name="Sreeman S.M."/>
            <person name="Shimizu K.K."/>
        </authorList>
    </citation>
    <scope>NUCLEOTIDE SEQUENCE</scope>
</reference>
<dbReference type="EMBL" id="BQKI01000014">
    <property type="protein sequence ID" value="GJN07645.1"/>
    <property type="molecule type" value="Genomic_DNA"/>
</dbReference>
<dbReference type="Proteomes" id="UP001054889">
    <property type="component" value="Unassembled WGS sequence"/>
</dbReference>
<accession>A0AAV5DCE2</accession>
<evidence type="ECO:0000256" key="1">
    <source>
        <dbReference type="SAM" id="MobiDB-lite"/>
    </source>
</evidence>
<feature type="compositionally biased region" description="Basic and acidic residues" evidence="1">
    <location>
        <begin position="33"/>
        <end position="51"/>
    </location>
</feature>
<dbReference type="EMBL" id="BQKI01000014">
    <property type="protein sequence ID" value="GJN07587.1"/>
    <property type="molecule type" value="Genomic_DNA"/>
</dbReference>
<comment type="caution">
    <text evidence="3">The sequence shown here is derived from an EMBL/GenBank/DDBJ whole genome shotgun (WGS) entry which is preliminary data.</text>
</comment>
<sequence>MAYAHSPAHHAVATRARPRRPAPRAGRAPPRSRRPEEIRTEADSIAEEAHAEAVSAVIDRRDVPAPGGRHRSTSPSASATPPRHGDAHAAGADWSLQTGRQD</sequence>
<evidence type="ECO:0000313" key="3">
    <source>
        <dbReference type="EMBL" id="GJN07645.1"/>
    </source>
</evidence>
<reference evidence="3" key="2">
    <citation type="submission" date="2021-12" db="EMBL/GenBank/DDBJ databases">
        <title>Resequencing data analysis of finger millet.</title>
        <authorList>
            <person name="Hatakeyama M."/>
            <person name="Aluri S."/>
            <person name="Balachadran M.T."/>
            <person name="Sivarajan S.R."/>
            <person name="Poveda L."/>
            <person name="Shimizu-Inatsugi R."/>
            <person name="Schlapbach R."/>
            <person name="Sreeman S.M."/>
            <person name="Shimizu K.K."/>
        </authorList>
    </citation>
    <scope>NUCLEOTIDE SEQUENCE</scope>
</reference>
<feature type="compositionally biased region" description="Low complexity" evidence="1">
    <location>
        <begin position="73"/>
        <end position="82"/>
    </location>
</feature>
<gene>
    <name evidence="3" type="primary">ga25490</name>
    <name evidence="2" type="synonym">ga25429</name>
    <name evidence="2" type="ORF">PR202_ga25429</name>
    <name evidence="3" type="ORF">PR202_ga25490</name>
</gene>
<evidence type="ECO:0000313" key="4">
    <source>
        <dbReference type="Proteomes" id="UP001054889"/>
    </source>
</evidence>
<name>A0AAV5DCE2_ELECO</name>